<proteinExistence type="predicted"/>
<dbReference type="PANTHER" id="PTHR42794">
    <property type="entry name" value="HEMIN IMPORT ATP-BINDING PROTEIN HMUV"/>
    <property type="match status" value="1"/>
</dbReference>
<organism evidence="5 6">
    <name type="scientific">Clostridium senegalense</name>
    <dbReference type="NCBI Taxonomy" id="1465809"/>
    <lineage>
        <taxon>Bacteria</taxon>
        <taxon>Bacillati</taxon>
        <taxon>Bacillota</taxon>
        <taxon>Clostridia</taxon>
        <taxon>Eubacteriales</taxon>
        <taxon>Clostridiaceae</taxon>
        <taxon>Clostridium</taxon>
    </lineage>
</organism>
<dbReference type="SMART" id="SM00382">
    <property type="entry name" value="AAA"/>
    <property type="match status" value="1"/>
</dbReference>
<dbReference type="GO" id="GO:0005524">
    <property type="term" value="F:ATP binding"/>
    <property type="evidence" value="ECO:0007669"/>
    <property type="project" value="UniProtKB-KW"/>
</dbReference>
<protein>
    <submittedName>
        <fullName evidence="5">ABC transporter ATP-binding protein</fullName>
    </submittedName>
</protein>
<sequence length="261" mass="29438">MTKLYVKNLNYKHILKDISLEISKGDFVGIIGPNGSGKSTLLKNIYRVFTPDSGEVLLNNKNIKKLSHKDIAKDMSVVAQENRPEFDFNVLDMVLIGRFAHKGLFEDNTKSDISFAESCLEKVGMLKFKDRSFSNLSGGEKQRVLIARALAQQSDFMILDEPTNHLDIGYQLQIMDIIKAQNLTVFSAIHDLNIACYYCDKIFVMKDGVILDFGSPEDVLNEKIVKELFGLNCSIEKSSATNKLNITYIPNSFKNEKLQVI</sequence>
<dbReference type="PROSITE" id="PS00211">
    <property type="entry name" value="ABC_TRANSPORTER_1"/>
    <property type="match status" value="1"/>
</dbReference>
<dbReference type="FunFam" id="3.40.50.300:FF:000134">
    <property type="entry name" value="Iron-enterobactin ABC transporter ATP-binding protein"/>
    <property type="match status" value="1"/>
</dbReference>
<gene>
    <name evidence="5" type="ORF">G3M99_05170</name>
</gene>
<evidence type="ECO:0000256" key="3">
    <source>
        <dbReference type="ARBA" id="ARBA00022840"/>
    </source>
</evidence>
<keyword evidence="1" id="KW-0813">Transport</keyword>
<feature type="domain" description="ABC transporter" evidence="4">
    <location>
        <begin position="4"/>
        <end position="232"/>
    </location>
</feature>
<dbReference type="PANTHER" id="PTHR42794:SF2">
    <property type="entry name" value="ABC TRANSPORTER ATP-BINDING PROTEIN"/>
    <property type="match status" value="1"/>
</dbReference>
<evidence type="ECO:0000256" key="1">
    <source>
        <dbReference type="ARBA" id="ARBA00022448"/>
    </source>
</evidence>
<evidence type="ECO:0000313" key="6">
    <source>
        <dbReference type="Proteomes" id="UP000481872"/>
    </source>
</evidence>
<dbReference type="Pfam" id="PF00005">
    <property type="entry name" value="ABC_tran"/>
    <property type="match status" value="1"/>
</dbReference>
<dbReference type="EMBL" id="JAAGPU010000006">
    <property type="protein sequence ID" value="NEU04262.1"/>
    <property type="molecule type" value="Genomic_DNA"/>
</dbReference>
<dbReference type="Proteomes" id="UP000481872">
    <property type="component" value="Unassembled WGS sequence"/>
</dbReference>
<dbReference type="Gene3D" id="3.40.50.300">
    <property type="entry name" value="P-loop containing nucleotide triphosphate hydrolases"/>
    <property type="match status" value="1"/>
</dbReference>
<keyword evidence="2" id="KW-0547">Nucleotide-binding</keyword>
<dbReference type="InterPro" id="IPR003439">
    <property type="entry name" value="ABC_transporter-like_ATP-bd"/>
</dbReference>
<dbReference type="AlphaFoldDB" id="A0A6M0H3Q9"/>
<keyword evidence="3 5" id="KW-0067">ATP-binding</keyword>
<dbReference type="CDD" id="cd03214">
    <property type="entry name" value="ABC_Iron-Siderophores_B12_Hemin"/>
    <property type="match status" value="1"/>
</dbReference>
<dbReference type="InterPro" id="IPR003593">
    <property type="entry name" value="AAA+_ATPase"/>
</dbReference>
<dbReference type="SUPFAM" id="SSF52540">
    <property type="entry name" value="P-loop containing nucleoside triphosphate hydrolases"/>
    <property type="match status" value="1"/>
</dbReference>
<evidence type="ECO:0000313" key="5">
    <source>
        <dbReference type="EMBL" id="NEU04262.1"/>
    </source>
</evidence>
<name>A0A6M0H3Q9_9CLOT</name>
<dbReference type="RefSeq" id="WP_061995217.1">
    <property type="nucleotide sequence ID" value="NZ_JAAGPU010000006.1"/>
</dbReference>
<comment type="caution">
    <text evidence="5">The sequence shown here is derived from an EMBL/GenBank/DDBJ whole genome shotgun (WGS) entry which is preliminary data.</text>
</comment>
<reference evidence="5 6" key="1">
    <citation type="submission" date="2020-02" db="EMBL/GenBank/DDBJ databases">
        <title>Genome assembly of a novel Clostridium senegalense strain.</title>
        <authorList>
            <person name="Gupta T.B."/>
            <person name="Jauregui R."/>
            <person name="Maclean P."/>
            <person name="Nawarathana A."/>
            <person name="Brightwell G."/>
        </authorList>
    </citation>
    <scope>NUCLEOTIDE SEQUENCE [LARGE SCALE GENOMIC DNA]</scope>
    <source>
        <strain evidence="5 6">AGRFS4</strain>
    </source>
</reference>
<dbReference type="PROSITE" id="PS50893">
    <property type="entry name" value="ABC_TRANSPORTER_2"/>
    <property type="match status" value="1"/>
</dbReference>
<accession>A0A6M0H3Q9</accession>
<dbReference type="InterPro" id="IPR017871">
    <property type="entry name" value="ABC_transporter-like_CS"/>
</dbReference>
<evidence type="ECO:0000256" key="2">
    <source>
        <dbReference type="ARBA" id="ARBA00022741"/>
    </source>
</evidence>
<dbReference type="GO" id="GO:0016887">
    <property type="term" value="F:ATP hydrolysis activity"/>
    <property type="evidence" value="ECO:0007669"/>
    <property type="project" value="InterPro"/>
</dbReference>
<dbReference type="InterPro" id="IPR027417">
    <property type="entry name" value="P-loop_NTPase"/>
</dbReference>
<evidence type="ECO:0000259" key="4">
    <source>
        <dbReference type="PROSITE" id="PS50893"/>
    </source>
</evidence>
<keyword evidence="6" id="KW-1185">Reference proteome</keyword>